<reference evidence="1" key="1">
    <citation type="submission" date="2023-03" db="EMBL/GenBank/DDBJ databases">
        <title>Mating type loci evolution in Malassezia.</title>
        <authorList>
            <person name="Coelho M.A."/>
        </authorList>
    </citation>
    <scope>NUCLEOTIDE SEQUENCE</scope>
    <source>
        <strain evidence="1">CBS 9431</strain>
    </source>
</reference>
<protein>
    <submittedName>
        <fullName evidence="1">Uncharacterized protein</fullName>
    </submittedName>
</protein>
<proteinExistence type="predicted"/>
<accession>A0AAF0F6F0</accession>
<dbReference type="RefSeq" id="XP_060123543.1">
    <property type="nucleotide sequence ID" value="XM_060267560.1"/>
</dbReference>
<dbReference type="AlphaFoldDB" id="A0AAF0F6F0"/>
<dbReference type="GO" id="GO:0031080">
    <property type="term" value="C:nuclear pore outer ring"/>
    <property type="evidence" value="ECO:0007669"/>
    <property type="project" value="InterPro"/>
</dbReference>
<organism evidence="1 2">
    <name type="scientific">Malassezia japonica</name>
    <dbReference type="NCBI Taxonomy" id="223818"/>
    <lineage>
        <taxon>Eukaryota</taxon>
        <taxon>Fungi</taxon>
        <taxon>Dikarya</taxon>
        <taxon>Basidiomycota</taxon>
        <taxon>Ustilaginomycotina</taxon>
        <taxon>Malasseziomycetes</taxon>
        <taxon>Malasseziales</taxon>
        <taxon>Malasseziaceae</taxon>
        <taxon>Malassezia</taxon>
    </lineage>
</organism>
<dbReference type="PANTHER" id="PTHR22806">
    <property type="entry name" value="NUCLEOPORIN NUP37 P37 -RELATED"/>
    <property type="match status" value="1"/>
</dbReference>
<gene>
    <name evidence="1" type="ORF">MJAP1_003634</name>
</gene>
<dbReference type="Gene3D" id="2.130.10.10">
    <property type="entry name" value="YVTN repeat-like/Quinoprotein amine dehydrogenase"/>
    <property type="match status" value="1"/>
</dbReference>
<dbReference type="Proteomes" id="UP001217754">
    <property type="component" value="Chromosome 7"/>
</dbReference>
<name>A0AAF0F6F0_9BASI</name>
<sequence length="396" mass="40689">MSAGLSVRGGPWQPVVQLAERVHAVRCCTSPLAKTLVAIVTDHSVAVYATHTDDTRLRLAPVASFFVGSAATALAFSPGAQYGNEDGVEKIELVIAAGDELRLLSHSAHGTSSTVLGTTSARINDMAWCATPGYEQYVACAAQDGAVQLWDLEPTQGTPACHTLRLGASIQTVAFHAKVPKLLLAVDASGVGRLIDWLASMSNGAHEAQTTMAFADPSAVALHAAQGVCTAGRAAWQAQDPDVIGALLGTHWSVWNVGARSAHPTRPLSSGTLAASALPGPGGFAFSPTNSRLFAVYAPALSPALVAQSGAGSASHGTVHIYDAAFPQNPRRIEIQSQTPQTPAAVDLATTGTGGGVSTLPSAYSVAGLDWLPQRVGAYDVLLVAIGTRIVPIPAA</sequence>
<dbReference type="PANTHER" id="PTHR22806:SF0">
    <property type="entry name" value="NUCLEOPORIN NUP37"/>
    <property type="match status" value="1"/>
</dbReference>
<dbReference type="GeneID" id="85227285"/>
<dbReference type="SUPFAM" id="SSF101908">
    <property type="entry name" value="Putative isomerase YbhE"/>
    <property type="match status" value="1"/>
</dbReference>
<dbReference type="InterPro" id="IPR037626">
    <property type="entry name" value="NUP37"/>
</dbReference>
<keyword evidence="2" id="KW-1185">Reference proteome</keyword>
<dbReference type="InterPro" id="IPR015943">
    <property type="entry name" value="WD40/YVTN_repeat-like_dom_sf"/>
</dbReference>
<dbReference type="EMBL" id="CP119964">
    <property type="protein sequence ID" value="WFD40646.1"/>
    <property type="molecule type" value="Genomic_DNA"/>
</dbReference>
<evidence type="ECO:0000313" key="1">
    <source>
        <dbReference type="EMBL" id="WFD40646.1"/>
    </source>
</evidence>
<evidence type="ECO:0000313" key="2">
    <source>
        <dbReference type="Proteomes" id="UP001217754"/>
    </source>
</evidence>